<dbReference type="Proteomes" id="UP000680279">
    <property type="component" value="Unassembled WGS sequence"/>
</dbReference>
<proteinExistence type="predicted"/>
<evidence type="ECO:0000313" key="2">
    <source>
        <dbReference type="EMBL" id="GIN19750.1"/>
    </source>
</evidence>
<evidence type="ECO:0000259" key="1">
    <source>
        <dbReference type="Pfam" id="PF03372"/>
    </source>
</evidence>
<comment type="caution">
    <text evidence="2">The sequence shown here is derived from an EMBL/GenBank/DDBJ whole genome shotgun (WGS) entry which is preliminary data.</text>
</comment>
<dbReference type="InterPro" id="IPR051916">
    <property type="entry name" value="GPI-anchor_lipid_remodeler"/>
</dbReference>
<dbReference type="EMBL" id="BOQT01000002">
    <property type="protein sequence ID" value="GIN19750.1"/>
    <property type="molecule type" value="Genomic_DNA"/>
</dbReference>
<dbReference type="Pfam" id="PF03372">
    <property type="entry name" value="Exo_endo_phos"/>
    <property type="match status" value="1"/>
</dbReference>
<keyword evidence="3" id="KW-1185">Reference proteome</keyword>
<keyword evidence="2" id="KW-0378">Hydrolase</keyword>
<feature type="domain" description="Endonuclease/exonuclease/phosphatase" evidence="1">
    <location>
        <begin position="5"/>
        <end position="231"/>
    </location>
</feature>
<reference evidence="2 3" key="1">
    <citation type="submission" date="2021-03" db="EMBL/GenBank/DDBJ databases">
        <title>Antimicrobial resistance genes in bacteria isolated from Japanese honey, and their potential for conferring macrolide and lincosamide resistance in the American foulbrood pathogen Paenibacillus larvae.</title>
        <authorList>
            <person name="Okamoto M."/>
            <person name="Kumagai M."/>
            <person name="Kanamori H."/>
            <person name="Takamatsu D."/>
        </authorList>
    </citation>
    <scope>NUCLEOTIDE SEQUENCE [LARGE SCALE GENOMIC DNA]</scope>
    <source>
        <strain evidence="2 3">J1TS3</strain>
    </source>
</reference>
<evidence type="ECO:0000313" key="3">
    <source>
        <dbReference type="Proteomes" id="UP000680279"/>
    </source>
</evidence>
<gene>
    <name evidence="2" type="ORF">J1TS3_08840</name>
</gene>
<accession>A0ABQ4K1X5</accession>
<dbReference type="PANTHER" id="PTHR14859:SF15">
    <property type="entry name" value="ENDONUCLEASE_EXONUCLEASE_PHOSPHATASE DOMAIN-CONTAINING PROTEIN"/>
    <property type="match status" value="1"/>
</dbReference>
<dbReference type="PANTHER" id="PTHR14859">
    <property type="entry name" value="CALCOFLUOR WHITE HYPERSENSITIVE PROTEIN PRECURSOR"/>
    <property type="match status" value="1"/>
</dbReference>
<dbReference type="RefSeq" id="WP_018707746.1">
    <property type="nucleotide sequence ID" value="NZ_BOQT01000002.1"/>
</dbReference>
<dbReference type="GO" id="GO:0016787">
    <property type="term" value="F:hydrolase activity"/>
    <property type="evidence" value="ECO:0007669"/>
    <property type="project" value="UniProtKB-KW"/>
</dbReference>
<name>A0ABQ4K1X5_9BACI</name>
<dbReference type="InterPro" id="IPR005135">
    <property type="entry name" value="Endo/exonuclease/phosphatase"/>
</dbReference>
<dbReference type="InterPro" id="IPR036691">
    <property type="entry name" value="Endo/exonu/phosph_ase_sf"/>
</dbReference>
<sequence>MIKVMTFNIHHGKGVDKQTDLYRIAEVIDKCNADIIGLNEVDRHFSKRSFYEDQAAWLSDQLKMDVAFSPSISISSKHSAEIREFGNALLSRFPIVKKNDHLFNNIYGMIEGRSLLDATIRINDQPIQINVTHLSLNPFLHKKQTDFIVSHHQKTSNPTILLGDWNMKPGSKGWRKLIGKFQDAWAIGGKGAGCTYPSLRPRLRLDYIFASHDFQIVDAKVITELPLASDHLPVTATLYVKE</sequence>
<protein>
    <submittedName>
        <fullName evidence="2">Metal-dependent hydrolase</fullName>
    </submittedName>
</protein>
<dbReference type="SUPFAM" id="SSF56219">
    <property type="entry name" value="DNase I-like"/>
    <property type="match status" value="1"/>
</dbReference>
<dbReference type="Gene3D" id="3.60.10.10">
    <property type="entry name" value="Endonuclease/exonuclease/phosphatase"/>
    <property type="match status" value="1"/>
</dbReference>
<organism evidence="2 3">
    <name type="scientific">Siminovitchia fordii</name>
    <dbReference type="NCBI Taxonomy" id="254759"/>
    <lineage>
        <taxon>Bacteria</taxon>
        <taxon>Bacillati</taxon>
        <taxon>Bacillota</taxon>
        <taxon>Bacilli</taxon>
        <taxon>Bacillales</taxon>
        <taxon>Bacillaceae</taxon>
        <taxon>Siminovitchia</taxon>
    </lineage>
</organism>